<sequence>MQLNNFLHLINDLDKSYSIFFKQEKNGPQWPISKVTLTSSKCIFVAQQDRSAKTIKNVMTLLAKINQKNIPLVIQLNQTEYSFFGIQIDPVKHQINIF</sequence>
<dbReference type="GeneID" id="82847459"/>
<name>I7JV53_9LACO</name>
<evidence type="ECO:0000313" key="2">
    <source>
        <dbReference type="Proteomes" id="UP000009320"/>
    </source>
</evidence>
<proteinExistence type="predicted"/>
<dbReference type="RefSeq" id="WP_008471261.1">
    <property type="nucleotide sequence ID" value="NZ_AYZP01000013.1"/>
</dbReference>
<evidence type="ECO:0000313" key="1">
    <source>
        <dbReference type="EMBL" id="CCI82236.1"/>
    </source>
</evidence>
<accession>I7JV53</accession>
<dbReference type="Proteomes" id="UP000009320">
    <property type="component" value="Unassembled WGS sequence"/>
</dbReference>
<protein>
    <submittedName>
        <fullName evidence="1">Uncharacterized protein</fullName>
    </submittedName>
</protein>
<dbReference type="AlphaFoldDB" id="I7JV53"/>
<gene>
    <name evidence="1" type="ORF">BN55_02710</name>
</gene>
<keyword evidence="2" id="KW-1185">Reference proteome</keyword>
<organism evidence="1 2">
    <name type="scientific">Lactobacillus hominis DSM 23910 = CRBIP 24.179</name>
    <dbReference type="NCBI Taxonomy" id="1423758"/>
    <lineage>
        <taxon>Bacteria</taxon>
        <taxon>Bacillati</taxon>
        <taxon>Bacillota</taxon>
        <taxon>Bacilli</taxon>
        <taxon>Lactobacillales</taxon>
        <taxon>Lactobacillaceae</taxon>
        <taxon>Lactobacillus</taxon>
    </lineage>
</organism>
<comment type="caution">
    <text evidence="1">The sequence shown here is derived from an EMBL/GenBank/DDBJ whole genome shotgun (WGS) entry which is preliminary data.</text>
</comment>
<dbReference type="EMBL" id="CAKE01000019">
    <property type="protein sequence ID" value="CCI82236.1"/>
    <property type="molecule type" value="Genomic_DNA"/>
</dbReference>
<reference evidence="1 2" key="1">
    <citation type="submission" date="2012-06" db="EMBL/GenBank/DDBJ databases">
        <title>Draft Genome Sequence of Lactobacillus hominis Strain CRBIP 24.179T, isolated from human intestine.</title>
        <authorList>
            <person name="Cousin S."/>
            <person name="Ma L."/>
            <person name="Bizet C."/>
            <person name="Loux V."/>
            <person name="Bouchier C."/>
            <person name="Clermont D."/>
            <person name="Creno S."/>
        </authorList>
    </citation>
    <scope>NUCLEOTIDE SEQUENCE [LARGE SCALE GENOMIC DNA]</scope>
    <source>
        <strain evidence="2">CRBIP 24.179T</strain>
    </source>
</reference>